<sequence length="390" mass="44197">MSGHLDPSLTDVEIIATFTPAERRLHEWYENGGLDEFQSGGLISGLEAMYPDIEDVDETLMTFAEKWLDRDYRRDRVPVSRSSLLTRIRETPCKDPRHLQETVLSIQRYNFPDFLVGESRFGGTLTGYAIQPNPCAFNPDEPFDEISEAESAMTLDPAVVAIDVATVSSQQSPPPVDPPGLSSPQKRRRENRSSGEDSIASMRSANSDDFLDTEPDVFYQVGALMCCTGKEWMKVRDKSVQDKLVYNMWDSWQPTGYSVVVKLNKDGYPTGPVFAICAYTSEIYRMDPHLEVEQIEQIEYQHYILQSHLGSLYPGCDTKFFLAQMAEKLEDLHHGVEFNFDIKAEKKCMVQSTKLVGVGPSQMIIPRQVSDATGTNQYKRPRMEMVDENE</sequence>
<dbReference type="AlphaFoldDB" id="A0A9N9UGV6"/>
<evidence type="ECO:0000313" key="2">
    <source>
        <dbReference type="EMBL" id="CAG9987950.1"/>
    </source>
</evidence>
<organism evidence="2 3">
    <name type="scientific">Clonostachys byssicola</name>
    <dbReference type="NCBI Taxonomy" id="160290"/>
    <lineage>
        <taxon>Eukaryota</taxon>
        <taxon>Fungi</taxon>
        <taxon>Dikarya</taxon>
        <taxon>Ascomycota</taxon>
        <taxon>Pezizomycotina</taxon>
        <taxon>Sordariomycetes</taxon>
        <taxon>Hypocreomycetidae</taxon>
        <taxon>Hypocreales</taxon>
        <taxon>Bionectriaceae</taxon>
        <taxon>Clonostachys</taxon>
    </lineage>
</organism>
<evidence type="ECO:0000256" key="1">
    <source>
        <dbReference type="SAM" id="MobiDB-lite"/>
    </source>
</evidence>
<protein>
    <submittedName>
        <fullName evidence="2">Uncharacterized protein</fullName>
    </submittedName>
</protein>
<dbReference type="Proteomes" id="UP000754883">
    <property type="component" value="Unassembled WGS sequence"/>
</dbReference>
<keyword evidence="3" id="KW-1185">Reference proteome</keyword>
<evidence type="ECO:0000313" key="3">
    <source>
        <dbReference type="Proteomes" id="UP000754883"/>
    </source>
</evidence>
<proteinExistence type="predicted"/>
<reference evidence="2" key="1">
    <citation type="submission" date="2021-10" db="EMBL/GenBank/DDBJ databases">
        <authorList>
            <person name="Piombo E."/>
        </authorList>
    </citation>
    <scope>NUCLEOTIDE SEQUENCE</scope>
</reference>
<dbReference type="OrthoDB" id="5430299at2759"/>
<accession>A0A9N9UGV6</accession>
<dbReference type="EMBL" id="CABFNO020001443">
    <property type="protein sequence ID" value="CAG9987950.1"/>
    <property type="molecule type" value="Genomic_DNA"/>
</dbReference>
<comment type="caution">
    <text evidence="2">The sequence shown here is derived from an EMBL/GenBank/DDBJ whole genome shotgun (WGS) entry which is preliminary data.</text>
</comment>
<name>A0A9N9UGV6_9HYPO</name>
<gene>
    <name evidence="2" type="ORF">CBYS24578_00010593</name>
</gene>
<feature type="region of interest" description="Disordered" evidence="1">
    <location>
        <begin position="167"/>
        <end position="207"/>
    </location>
</feature>